<dbReference type="AlphaFoldDB" id="A0A0N4TLQ1"/>
<evidence type="ECO:0000313" key="3">
    <source>
        <dbReference type="WBParaSite" id="BPAG_0000932801-mRNA-1"/>
    </source>
</evidence>
<gene>
    <name evidence="1" type="ORF">BPAG_LOCUS9290</name>
</gene>
<reference evidence="3" key="1">
    <citation type="submission" date="2017-02" db="UniProtKB">
        <authorList>
            <consortium name="WormBaseParasite"/>
        </authorList>
    </citation>
    <scope>IDENTIFICATION</scope>
</reference>
<dbReference type="Proteomes" id="UP000278627">
    <property type="component" value="Unassembled WGS sequence"/>
</dbReference>
<keyword evidence="2" id="KW-1185">Reference proteome</keyword>
<evidence type="ECO:0000313" key="1">
    <source>
        <dbReference type="EMBL" id="VDN90476.1"/>
    </source>
</evidence>
<dbReference type="WBParaSite" id="BPAG_0000932801-mRNA-1">
    <property type="protein sequence ID" value="BPAG_0000932801-mRNA-1"/>
    <property type="gene ID" value="BPAG_0000932801"/>
</dbReference>
<accession>A0A0N4TLQ1</accession>
<protein>
    <submittedName>
        <fullName evidence="3">Recombinase</fullName>
    </submittedName>
</protein>
<evidence type="ECO:0000313" key="2">
    <source>
        <dbReference type="Proteomes" id="UP000278627"/>
    </source>
</evidence>
<reference evidence="1 2" key="2">
    <citation type="submission" date="2018-11" db="EMBL/GenBank/DDBJ databases">
        <authorList>
            <consortium name="Pathogen Informatics"/>
        </authorList>
    </citation>
    <scope>NUCLEOTIDE SEQUENCE [LARGE SCALE GENOMIC DNA]</scope>
</reference>
<organism evidence="3">
    <name type="scientific">Brugia pahangi</name>
    <name type="common">Filarial nematode worm</name>
    <dbReference type="NCBI Taxonomy" id="6280"/>
    <lineage>
        <taxon>Eukaryota</taxon>
        <taxon>Metazoa</taxon>
        <taxon>Ecdysozoa</taxon>
        <taxon>Nematoda</taxon>
        <taxon>Chromadorea</taxon>
        <taxon>Rhabditida</taxon>
        <taxon>Spirurina</taxon>
        <taxon>Spiruromorpha</taxon>
        <taxon>Filarioidea</taxon>
        <taxon>Onchocercidae</taxon>
        <taxon>Brugia</taxon>
    </lineage>
</organism>
<sequence length="86" mass="10540">MPQRKALKVISGYDIALENYEVIRRLLNEKDGDHSMVTILLYNELQYIKRNEKEWVGTIENIERVIRQLEVRRKPRTFKYRNFDRE</sequence>
<proteinExistence type="predicted"/>
<dbReference type="EMBL" id="UZAD01013151">
    <property type="protein sequence ID" value="VDN90476.1"/>
    <property type="molecule type" value="Genomic_DNA"/>
</dbReference>
<name>A0A0N4TLQ1_BRUPA</name>